<sequence length="115" mass="12659">MHSLGLAASAYQMEFFKANEEGTLEGAKGTKRGLKMQQRSSSIIFSRPLVGRNLPTALTKRAGNQPTTDKVKRERYKPEGHDEGSKPAEQFLEISDFRPSQCSTAFGPSLVQSRG</sequence>
<accession>E4UR15</accession>
<dbReference type="RefSeq" id="XP_003175612.1">
    <property type="nucleotide sequence ID" value="XM_003175564.1"/>
</dbReference>
<dbReference type="EMBL" id="DS989823">
    <property type="protein sequence ID" value="EFR00130.1"/>
    <property type="molecule type" value="Genomic_DNA"/>
</dbReference>
<evidence type="ECO:0000313" key="2">
    <source>
        <dbReference type="EMBL" id="EFR00130.1"/>
    </source>
</evidence>
<reference evidence="3" key="1">
    <citation type="journal article" date="2012" name="MBio">
        <title>Comparative genome analysis of Trichophyton rubrum and related dermatophytes reveals candidate genes involved in infection.</title>
        <authorList>
            <person name="Martinez D.A."/>
            <person name="Oliver B.G."/>
            <person name="Graeser Y."/>
            <person name="Goldberg J.M."/>
            <person name="Li W."/>
            <person name="Martinez-Rossi N.M."/>
            <person name="Monod M."/>
            <person name="Shelest E."/>
            <person name="Barton R.C."/>
            <person name="Birch E."/>
            <person name="Brakhage A.A."/>
            <person name="Chen Z."/>
            <person name="Gurr S.J."/>
            <person name="Heiman D."/>
            <person name="Heitman J."/>
            <person name="Kosti I."/>
            <person name="Rossi A."/>
            <person name="Saif S."/>
            <person name="Samalova M."/>
            <person name="Saunders C.W."/>
            <person name="Shea T."/>
            <person name="Summerbell R.C."/>
            <person name="Xu J."/>
            <person name="Young S."/>
            <person name="Zeng Q."/>
            <person name="Birren B.W."/>
            <person name="Cuomo C.A."/>
            <person name="White T.C."/>
        </authorList>
    </citation>
    <scope>NUCLEOTIDE SEQUENCE [LARGE SCALE GENOMIC DNA]</scope>
    <source>
        <strain evidence="3">ATCC MYA-4604 / CBS 118893</strain>
    </source>
</reference>
<protein>
    <submittedName>
        <fullName evidence="2">Uncharacterized protein</fullName>
    </submittedName>
</protein>
<dbReference type="Proteomes" id="UP000002669">
    <property type="component" value="Unassembled WGS sequence"/>
</dbReference>
<dbReference type="VEuPathDB" id="FungiDB:MGYG_03136"/>
<evidence type="ECO:0000256" key="1">
    <source>
        <dbReference type="SAM" id="MobiDB-lite"/>
    </source>
</evidence>
<dbReference type="InParanoid" id="E4UR15"/>
<keyword evidence="3" id="KW-1185">Reference proteome</keyword>
<feature type="compositionally biased region" description="Basic and acidic residues" evidence="1">
    <location>
        <begin position="69"/>
        <end position="86"/>
    </location>
</feature>
<gene>
    <name evidence="2" type="ORF">MGYG_03136</name>
</gene>
<organism evidence="3">
    <name type="scientific">Arthroderma gypseum (strain ATCC MYA-4604 / CBS 118893)</name>
    <name type="common">Microsporum gypseum</name>
    <dbReference type="NCBI Taxonomy" id="535722"/>
    <lineage>
        <taxon>Eukaryota</taxon>
        <taxon>Fungi</taxon>
        <taxon>Dikarya</taxon>
        <taxon>Ascomycota</taxon>
        <taxon>Pezizomycotina</taxon>
        <taxon>Eurotiomycetes</taxon>
        <taxon>Eurotiomycetidae</taxon>
        <taxon>Onygenales</taxon>
        <taxon>Arthrodermataceae</taxon>
        <taxon>Nannizzia</taxon>
    </lineage>
</organism>
<dbReference type="AlphaFoldDB" id="E4UR15"/>
<proteinExistence type="predicted"/>
<dbReference type="GeneID" id="10030920"/>
<dbReference type="HOGENOM" id="CLU_2108461_0_0_1"/>
<name>E4UR15_ARTGP</name>
<evidence type="ECO:0000313" key="3">
    <source>
        <dbReference type="Proteomes" id="UP000002669"/>
    </source>
</evidence>
<feature type="region of interest" description="Disordered" evidence="1">
    <location>
        <begin position="54"/>
        <end position="94"/>
    </location>
</feature>